<gene>
    <name evidence="3" type="ORF">B0H67DRAFT_553897</name>
</gene>
<feature type="region of interest" description="Disordered" evidence="1">
    <location>
        <begin position="165"/>
        <end position="195"/>
    </location>
</feature>
<dbReference type="PANTHER" id="PTHR24148:SF64">
    <property type="entry name" value="HETEROKARYON INCOMPATIBILITY DOMAIN-CONTAINING PROTEIN"/>
    <property type="match status" value="1"/>
</dbReference>
<evidence type="ECO:0000313" key="3">
    <source>
        <dbReference type="EMBL" id="KAK0715346.1"/>
    </source>
</evidence>
<dbReference type="PANTHER" id="PTHR24148">
    <property type="entry name" value="ANKYRIN REPEAT DOMAIN-CONTAINING PROTEIN 39 HOMOLOG-RELATED"/>
    <property type="match status" value="1"/>
</dbReference>
<protein>
    <submittedName>
        <fullName evidence="3">Heterokaryon incompatibility protein-domain-containing protein</fullName>
    </submittedName>
</protein>
<evidence type="ECO:0000313" key="4">
    <source>
        <dbReference type="Proteomes" id="UP001172102"/>
    </source>
</evidence>
<evidence type="ECO:0000259" key="2">
    <source>
        <dbReference type="Pfam" id="PF06985"/>
    </source>
</evidence>
<keyword evidence="4" id="KW-1185">Reference proteome</keyword>
<reference evidence="3" key="1">
    <citation type="submission" date="2023-06" db="EMBL/GenBank/DDBJ databases">
        <title>Genome-scale phylogeny and comparative genomics of the fungal order Sordariales.</title>
        <authorList>
            <consortium name="Lawrence Berkeley National Laboratory"/>
            <person name="Hensen N."/>
            <person name="Bonometti L."/>
            <person name="Westerberg I."/>
            <person name="Brannstrom I.O."/>
            <person name="Guillou S."/>
            <person name="Cros-Aarteil S."/>
            <person name="Calhoun S."/>
            <person name="Haridas S."/>
            <person name="Kuo A."/>
            <person name="Mondo S."/>
            <person name="Pangilinan J."/>
            <person name="Riley R."/>
            <person name="Labutti K."/>
            <person name="Andreopoulos B."/>
            <person name="Lipzen A."/>
            <person name="Chen C."/>
            <person name="Yanf M."/>
            <person name="Daum C."/>
            <person name="Ng V."/>
            <person name="Clum A."/>
            <person name="Steindorff A."/>
            <person name="Ohm R."/>
            <person name="Martin F."/>
            <person name="Silar P."/>
            <person name="Natvig D."/>
            <person name="Lalanne C."/>
            <person name="Gautier V."/>
            <person name="Ament-Velasquez S.L."/>
            <person name="Kruys A."/>
            <person name="Hutchinson M.I."/>
            <person name="Powell A.J."/>
            <person name="Barry K."/>
            <person name="Miller A.N."/>
            <person name="Grigoriev I.V."/>
            <person name="Debuchy R."/>
            <person name="Gladieux P."/>
            <person name="Thoren M.H."/>
            <person name="Johannesson H."/>
        </authorList>
    </citation>
    <scope>NUCLEOTIDE SEQUENCE</scope>
    <source>
        <strain evidence="3">SMH4607-1</strain>
    </source>
</reference>
<evidence type="ECO:0000256" key="1">
    <source>
        <dbReference type="SAM" id="MobiDB-lite"/>
    </source>
</evidence>
<name>A0AA40AGB9_9PEZI</name>
<dbReference type="InterPro" id="IPR052895">
    <property type="entry name" value="HetReg/Transcr_Mod"/>
</dbReference>
<proteinExistence type="predicted"/>
<dbReference type="InterPro" id="IPR010730">
    <property type="entry name" value="HET"/>
</dbReference>
<comment type="caution">
    <text evidence="3">The sequence shown here is derived from an EMBL/GenBank/DDBJ whole genome shotgun (WGS) entry which is preliminary data.</text>
</comment>
<accession>A0AA40AGB9</accession>
<feature type="domain" description="Heterokaryon incompatibility" evidence="2">
    <location>
        <begin position="393"/>
        <end position="527"/>
    </location>
</feature>
<dbReference type="Proteomes" id="UP001172102">
    <property type="component" value="Unassembled WGS sequence"/>
</dbReference>
<dbReference type="Pfam" id="PF26639">
    <property type="entry name" value="Het-6_barrel"/>
    <property type="match status" value="1"/>
</dbReference>
<sequence>MSTAAINLSKDCFNIIYYLVAFLPEKDPFDPMGDQKTASNRRPWEVNPIDEYITGLAAPLNKRLARLFRIPAGGQDRDRLEEVFSTCYFHLPMASELYRLAAEQEKNTSMGLEDTRGLQNMVLSLVNSPQLSTDSGIGNVDNRTAFTLVSPVAEQVRRQEEGMALDGNDDDTAYETIPLSPPGPRNPSHHHLHPRLPTPKSWTSLQPSSTWSCFVWAWPGRRAGGAPVQELGCKLEIEAATPALAKMRLRASSDIARRSRPRYIYEPLAPRHIRVLTLIHYDAKAYQVYARIDQVDIDNLQIGFTALSYTWRQPVEEFTQLRRAPSSLPASPHHVDLLILPREAFKTFKRRDDLAADGAMLDTYTTNVGSIPIGRNLSDWFVAYLDGWPAKHMAATRNPYEVTVFWIDAVCINQADAAEKATQIPLMGHIYSSASRVLGWLGADATDLATFRWWHDVVVPQLQGFFRQRGGEEAVEVLRGASFADASFWQENLGLEPLEGSWTACWTAYVAFYLTRNWFKRAWIVQEAVLAGKLRLQCADVELPWLALAEFSHTLGKVNWLDGLDVLAAQQLPLVFTEKRHRGLGITDLFGLQRDEGSETWHIQSHGWAYSWWAVICAVRRRQCLFPQDKVYATLGFMDKMLGPAHSLPVGVSPGATAEDVFTQAATALLLSCPQLTALSFVEPPSRRAIKGLPSWVPDLTVSEFGWPIGAFDTTFSAGVAKGGSSPAPVVTGYNELELRGFRAAVVNKVYARPLRFSPELCITALEILASLPEVYPYVLGGQDKVAALVHCMTCMEASNPFRGTPEETAKLARDFGVWLLAGLARLWAACRLGAEDEAVTSMWRAERARAAGLLASLGSYPLIPSVGEVEEHAATLSASTVRDGGGVAEMTTPRSFKDQIQRLLEYRRVFVGTDGWLGVCREDCKEGDEVWILDRGAVPYSLRPAGGEYYEFLGEAYLHGAMHGELLGQKEFETGWKLDVPSRDFYGPGSECTI</sequence>
<organism evidence="3 4">
    <name type="scientific">Lasiosphaeris hirsuta</name>
    <dbReference type="NCBI Taxonomy" id="260670"/>
    <lineage>
        <taxon>Eukaryota</taxon>
        <taxon>Fungi</taxon>
        <taxon>Dikarya</taxon>
        <taxon>Ascomycota</taxon>
        <taxon>Pezizomycotina</taxon>
        <taxon>Sordariomycetes</taxon>
        <taxon>Sordariomycetidae</taxon>
        <taxon>Sordariales</taxon>
        <taxon>Lasiosphaeriaceae</taxon>
        <taxon>Lasiosphaeris</taxon>
    </lineage>
</organism>
<dbReference type="Pfam" id="PF06985">
    <property type="entry name" value="HET"/>
    <property type="match status" value="1"/>
</dbReference>
<dbReference type="AlphaFoldDB" id="A0AA40AGB9"/>
<dbReference type="EMBL" id="JAUKUA010000004">
    <property type="protein sequence ID" value="KAK0715346.1"/>
    <property type="molecule type" value="Genomic_DNA"/>
</dbReference>